<keyword evidence="1 6" id="KW-0378">Hydrolase</keyword>
<dbReference type="EMBL" id="MNPL01001510">
    <property type="protein sequence ID" value="OQR79077.1"/>
    <property type="molecule type" value="Genomic_DNA"/>
</dbReference>
<dbReference type="Pfam" id="PF10343">
    <property type="entry name" value="Q_salvage"/>
    <property type="match status" value="1"/>
</dbReference>
<accession>A0A1V9XZY7</accession>
<dbReference type="GO" id="GO:0016787">
    <property type="term" value="F:hydrolase activity"/>
    <property type="evidence" value="ECO:0007669"/>
    <property type="project" value="UniProtKB-KW"/>
</dbReference>
<evidence type="ECO:0000313" key="8">
    <source>
        <dbReference type="Proteomes" id="UP000192247"/>
    </source>
</evidence>
<proteinExistence type="inferred from homology"/>
<evidence type="ECO:0000256" key="6">
    <source>
        <dbReference type="RuleBase" id="RU365002"/>
    </source>
</evidence>
<dbReference type="InParanoid" id="A0A1V9XZY7"/>
<evidence type="ECO:0000256" key="2">
    <source>
        <dbReference type="ARBA" id="ARBA00035119"/>
    </source>
</evidence>
<sequence length="219" mass="25203">MSLQKNICQFRRDVLGPRESAAFIASQAEDVSVDPEGLRAVASKKFGGKFITCVRQCKKDAVKLVLLLVDEFLSFRDEAIYKGTNVSFYKRAQILVADLWSCFEGKSLGEFHNIDDLTMFADYRVPQVLVYFGAMQYTPRLAARLRDESLLENDSQEVCEIRGVAIHACELIRDLIRKEFGSIVNSILVDYFLWDYRRDHAEQIEAKGIPFHHVRCIYY</sequence>
<dbReference type="Proteomes" id="UP000192247">
    <property type="component" value="Unassembled WGS sequence"/>
</dbReference>
<dbReference type="PANTHER" id="PTHR21314">
    <property type="entry name" value="QUEUOSINE 5'-PHOSPHATE N-GLYCOSYLASE_HYDROLASE-RELATED"/>
    <property type="match status" value="1"/>
</dbReference>
<dbReference type="GO" id="GO:0006400">
    <property type="term" value="P:tRNA modification"/>
    <property type="evidence" value="ECO:0007669"/>
    <property type="project" value="TreeGrafter"/>
</dbReference>
<comment type="caution">
    <text evidence="7">The sequence shown here is derived from an EMBL/GenBank/DDBJ whole genome shotgun (WGS) entry which is preliminary data.</text>
</comment>
<organism evidence="7 8">
    <name type="scientific">Tropilaelaps mercedesae</name>
    <dbReference type="NCBI Taxonomy" id="418985"/>
    <lineage>
        <taxon>Eukaryota</taxon>
        <taxon>Metazoa</taxon>
        <taxon>Ecdysozoa</taxon>
        <taxon>Arthropoda</taxon>
        <taxon>Chelicerata</taxon>
        <taxon>Arachnida</taxon>
        <taxon>Acari</taxon>
        <taxon>Parasitiformes</taxon>
        <taxon>Mesostigmata</taxon>
        <taxon>Gamasina</taxon>
        <taxon>Dermanyssoidea</taxon>
        <taxon>Laelapidae</taxon>
        <taxon>Tropilaelaps</taxon>
    </lineage>
</organism>
<protein>
    <recommendedName>
        <fullName evidence="3 6">Queuosine 5'-phosphate N-glycosylase/hydrolase</fullName>
        <ecNumber evidence="6">3.2.2.-</ecNumber>
    </recommendedName>
    <alternativeName>
        <fullName evidence="4 6">Queuosine-nucleotide N-glycosylase/hydrolase</fullName>
    </alternativeName>
</protein>
<dbReference type="EC" id="3.2.2.-" evidence="6"/>
<evidence type="ECO:0000256" key="4">
    <source>
        <dbReference type="ARBA" id="ARBA00035393"/>
    </source>
</evidence>
<comment type="function">
    <text evidence="6">Catalyzes the hydrolysis of queuosine 5'-phosphate, releasing the nucleobase queuine (q). Is required for salvage of queuine from exogenous queuosine (Q) that is imported and then converted to queuosine 5'-phosphate intracellularly.</text>
</comment>
<evidence type="ECO:0000256" key="3">
    <source>
        <dbReference type="ARBA" id="ARBA00035306"/>
    </source>
</evidence>
<dbReference type="STRING" id="418985.A0A1V9XZY7"/>
<gene>
    <name evidence="7" type="ORF">BIW11_02618</name>
</gene>
<evidence type="ECO:0000256" key="1">
    <source>
        <dbReference type="ARBA" id="ARBA00022801"/>
    </source>
</evidence>
<reference evidence="7 8" key="1">
    <citation type="journal article" date="2017" name="Gigascience">
        <title>Draft genome of the honey bee ectoparasitic mite, Tropilaelaps mercedesae, is shaped by the parasitic life history.</title>
        <authorList>
            <person name="Dong X."/>
            <person name="Armstrong S.D."/>
            <person name="Xia D."/>
            <person name="Makepeace B.L."/>
            <person name="Darby A.C."/>
            <person name="Kadowaki T."/>
        </authorList>
    </citation>
    <scope>NUCLEOTIDE SEQUENCE [LARGE SCALE GENOMIC DNA]</scope>
    <source>
        <strain evidence="7">Wuxi-XJTLU</strain>
    </source>
</reference>
<dbReference type="PANTHER" id="PTHR21314:SF0">
    <property type="entry name" value="QUEUOSINE 5'-PHOSPHATE N-GLYCOSYLASE_HYDROLASE"/>
    <property type="match status" value="1"/>
</dbReference>
<comment type="catalytic activity">
    <reaction evidence="5 6">
        <text>queuosine 5'-phosphate + H2O = queuine + D-ribose 5-phosphate</text>
        <dbReference type="Rhea" id="RHEA:75387"/>
        <dbReference type="ChEBI" id="CHEBI:15377"/>
        <dbReference type="ChEBI" id="CHEBI:17433"/>
        <dbReference type="ChEBI" id="CHEBI:78346"/>
        <dbReference type="ChEBI" id="CHEBI:194371"/>
    </reaction>
    <physiologicalReaction direction="left-to-right" evidence="5 6">
        <dbReference type="Rhea" id="RHEA:75388"/>
    </physiologicalReaction>
</comment>
<name>A0A1V9XZY7_9ACAR</name>
<comment type="similarity">
    <text evidence="2 6">Belongs to the QNG1 protein family.</text>
</comment>
<evidence type="ECO:0000313" key="7">
    <source>
        <dbReference type="EMBL" id="OQR79077.1"/>
    </source>
</evidence>
<dbReference type="OrthoDB" id="416777at2759"/>
<evidence type="ECO:0000256" key="5">
    <source>
        <dbReference type="ARBA" id="ARBA00048204"/>
    </source>
</evidence>
<dbReference type="FunCoup" id="A0A1V9XZY7">
    <property type="interactions" value="640"/>
</dbReference>
<dbReference type="AlphaFoldDB" id="A0A1V9XZY7"/>
<keyword evidence="8" id="KW-1185">Reference proteome</keyword>
<dbReference type="InterPro" id="IPR019438">
    <property type="entry name" value="Q_salvage"/>
</dbReference>